<keyword evidence="1" id="KW-0812">Transmembrane</keyword>
<dbReference type="SUPFAM" id="SSF63825">
    <property type="entry name" value="YWTD domain"/>
    <property type="match status" value="1"/>
</dbReference>
<protein>
    <recommendedName>
        <fullName evidence="3">Fibronectin type-III domain-containing protein</fullName>
    </recommendedName>
</protein>
<name>A0A6T8P5J7_HEMAN</name>
<dbReference type="InterPro" id="IPR036116">
    <property type="entry name" value="FN3_sf"/>
</dbReference>
<keyword evidence="2" id="KW-0732">Signal</keyword>
<dbReference type="Gene3D" id="2.60.40.10">
    <property type="entry name" value="Immunoglobulins"/>
    <property type="match status" value="1"/>
</dbReference>
<keyword evidence="1" id="KW-0472">Membrane</keyword>
<proteinExistence type="predicted"/>
<feature type="signal peptide" evidence="2">
    <location>
        <begin position="1"/>
        <end position="23"/>
    </location>
</feature>
<feature type="chain" id="PRO_5030159842" description="Fibronectin type-III domain-containing protein" evidence="2">
    <location>
        <begin position="24"/>
        <end position="565"/>
    </location>
</feature>
<dbReference type="InterPro" id="IPR013783">
    <property type="entry name" value="Ig-like_fold"/>
</dbReference>
<dbReference type="PROSITE" id="PS51257">
    <property type="entry name" value="PROKAR_LIPOPROTEIN"/>
    <property type="match status" value="1"/>
</dbReference>
<evidence type="ECO:0000259" key="3">
    <source>
        <dbReference type="SMART" id="SM00060"/>
    </source>
</evidence>
<dbReference type="InterPro" id="IPR003961">
    <property type="entry name" value="FN3_dom"/>
</dbReference>
<evidence type="ECO:0000256" key="1">
    <source>
        <dbReference type="SAM" id="Phobius"/>
    </source>
</evidence>
<evidence type="ECO:0000313" key="4">
    <source>
        <dbReference type="EMBL" id="CAD8754507.1"/>
    </source>
</evidence>
<organism evidence="4">
    <name type="scientific">Hemiselmis andersenii</name>
    <name type="common">Cryptophyte alga</name>
    <dbReference type="NCBI Taxonomy" id="464988"/>
    <lineage>
        <taxon>Eukaryota</taxon>
        <taxon>Cryptophyceae</taxon>
        <taxon>Cryptomonadales</taxon>
        <taxon>Hemiselmidaceae</taxon>
        <taxon>Hemiselmis</taxon>
    </lineage>
</organism>
<reference evidence="4" key="1">
    <citation type="submission" date="2021-01" db="EMBL/GenBank/DDBJ databases">
        <authorList>
            <person name="Corre E."/>
            <person name="Pelletier E."/>
            <person name="Niang G."/>
            <person name="Scheremetjew M."/>
            <person name="Finn R."/>
            <person name="Kale V."/>
            <person name="Holt S."/>
            <person name="Cochrane G."/>
            <person name="Meng A."/>
            <person name="Brown T."/>
            <person name="Cohen L."/>
        </authorList>
    </citation>
    <scope>NUCLEOTIDE SEQUENCE</scope>
    <source>
        <strain evidence="4">CCMP441</strain>
    </source>
</reference>
<dbReference type="EMBL" id="HBFK01034681">
    <property type="protein sequence ID" value="CAD8754507.1"/>
    <property type="molecule type" value="Transcribed_RNA"/>
</dbReference>
<keyword evidence="1" id="KW-1133">Transmembrane helix</keyword>
<gene>
    <name evidence="4" type="ORF">HAND1043_LOCUS21015</name>
</gene>
<dbReference type="AlphaFoldDB" id="A0A6T8P5J7"/>
<feature type="transmembrane region" description="Helical" evidence="1">
    <location>
        <begin position="509"/>
        <end position="529"/>
    </location>
</feature>
<feature type="domain" description="Fibronectin type-III" evidence="3">
    <location>
        <begin position="377"/>
        <end position="490"/>
    </location>
</feature>
<evidence type="ECO:0000256" key="2">
    <source>
        <dbReference type="SAM" id="SignalP"/>
    </source>
</evidence>
<dbReference type="SMART" id="SM00060">
    <property type="entry name" value="FN3"/>
    <property type="match status" value="1"/>
</dbReference>
<accession>A0A6T8P5J7</accession>
<sequence>MGGGAARSLAVVLVAALVGGCFSISYDGHISIPNTKGGLFGAVAYGDEGWFGVDGYPSEIVRIKLGNRLSSALSETHGPIYAYSEPGERLGGEMQVTGRLSLLPSEERLWCIVPEPRDLSKPHWYAYVGVGAPSGRLVKVDLLGMKRVGYVDLTSKDVRAGVVLGGSAYFATSSRPATVMRCPVEAMFHGDTFRPVEVTLALGEHNVQTMFVDHTGTHVVMGTYTQPARIVRLATPSMKRSASLTLSSDDEMIYSGALWDRSGVFVTSTLPGRLLRVQIEPMKHTGTIVFSRGEDRAVSVVVFGGSAYVGFANDWEQKTSSIVQVDLATMREVGALVTPPGASWLYTGVSSGGFAFFGSRYHDTSRVVRVAMVTARPDVPKPPEGNATGQDAVRLSWRRPFETYHTGGAAVIGARLLLRPAWHWDWTEEHVYGAAAPDPAAPSSGIGRIVRYHEDPAELLDGGYGCVVTGLDAMERYKFAVIVTNSAGPSHRSRSGEAIGTSFSAKLELVLLGAAILIDTALMGHYLAAMLSVNGKCKRGFELASSFLLCVCLEFCACVCVCVCV</sequence>
<dbReference type="SUPFAM" id="SSF49265">
    <property type="entry name" value="Fibronectin type III"/>
    <property type="match status" value="1"/>
</dbReference>